<name>A0A8D2M3U6_ZONAL</name>
<dbReference type="GO" id="GO:0005634">
    <property type="term" value="C:nucleus"/>
    <property type="evidence" value="ECO:0007669"/>
    <property type="project" value="UniProtKB-SubCell"/>
</dbReference>
<reference evidence="7" key="1">
    <citation type="submission" date="2025-08" db="UniProtKB">
        <authorList>
            <consortium name="Ensembl"/>
        </authorList>
    </citation>
    <scope>IDENTIFICATION</scope>
</reference>
<sequence>MARGPHCCCSRSQPLRNVTRWPTRRTSALSMKVRAQGPWGSSRGSWSTWSPSPAPAPAPSPRPGHFPPLLRLPLLSRGPLPWEPVPNPPGLVPSPAWQQVEQQLDSSRSGDSACGPVQYVEKTPNPGLKNFVPIDLEDWWAQQFLAKIENSS</sequence>
<dbReference type="GO" id="GO:0010494">
    <property type="term" value="C:cytoplasmic stress granule"/>
    <property type="evidence" value="ECO:0007669"/>
    <property type="project" value="UniProtKB-SubCell"/>
</dbReference>
<dbReference type="Proteomes" id="UP000694413">
    <property type="component" value="Unassembled WGS sequence"/>
</dbReference>
<dbReference type="Ensembl" id="ENSZALT00000002367.1">
    <property type="protein sequence ID" value="ENSZALP00000001300.1"/>
    <property type="gene ID" value="ENSZALG00000001539.1"/>
</dbReference>
<evidence type="ECO:0000256" key="1">
    <source>
        <dbReference type="ARBA" id="ARBA00004123"/>
    </source>
</evidence>
<evidence type="ECO:0000256" key="6">
    <source>
        <dbReference type="SAM" id="MobiDB-lite"/>
    </source>
</evidence>
<protein>
    <submittedName>
        <fullName evidence="7">MAPK regulated corepressor interacting protein 2</fullName>
    </submittedName>
</protein>
<gene>
    <name evidence="7" type="primary">MCRIP2</name>
</gene>
<dbReference type="AlphaFoldDB" id="A0A8D2M3U6"/>
<dbReference type="InterPro" id="IPR029428">
    <property type="entry name" value="MCRIP"/>
</dbReference>
<comment type="subcellular location">
    <subcellularLocation>
        <location evidence="2">Cytoplasm</location>
        <location evidence="2">Stress granule</location>
    </subcellularLocation>
    <subcellularLocation>
        <location evidence="1">Nucleus</location>
    </subcellularLocation>
</comment>
<keyword evidence="4" id="KW-0963">Cytoplasm</keyword>
<keyword evidence="8" id="KW-1185">Reference proteome</keyword>
<feature type="compositionally biased region" description="Pro residues" evidence="6">
    <location>
        <begin position="52"/>
        <end position="66"/>
    </location>
</feature>
<accession>A0A8D2M3U6</accession>
<evidence type="ECO:0000256" key="3">
    <source>
        <dbReference type="ARBA" id="ARBA00010821"/>
    </source>
</evidence>
<feature type="region of interest" description="Disordered" evidence="6">
    <location>
        <begin position="101"/>
        <end position="122"/>
    </location>
</feature>
<dbReference type="Pfam" id="PF14799">
    <property type="entry name" value="FAM195"/>
    <property type="match status" value="1"/>
</dbReference>
<feature type="region of interest" description="Disordered" evidence="6">
    <location>
        <begin position="19"/>
        <end position="70"/>
    </location>
</feature>
<evidence type="ECO:0000313" key="7">
    <source>
        <dbReference type="Ensembl" id="ENSZALP00000001300.1"/>
    </source>
</evidence>
<evidence type="ECO:0000256" key="5">
    <source>
        <dbReference type="ARBA" id="ARBA00023242"/>
    </source>
</evidence>
<evidence type="ECO:0000313" key="8">
    <source>
        <dbReference type="Proteomes" id="UP000694413"/>
    </source>
</evidence>
<comment type="similarity">
    <text evidence="3">Belongs to the MCRIP family.</text>
</comment>
<evidence type="ECO:0000256" key="4">
    <source>
        <dbReference type="ARBA" id="ARBA00022490"/>
    </source>
</evidence>
<keyword evidence="5" id="KW-0539">Nucleus</keyword>
<reference evidence="7" key="2">
    <citation type="submission" date="2025-09" db="UniProtKB">
        <authorList>
            <consortium name="Ensembl"/>
        </authorList>
    </citation>
    <scope>IDENTIFICATION</scope>
</reference>
<feature type="compositionally biased region" description="Polar residues" evidence="6">
    <location>
        <begin position="101"/>
        <end position="110"/>
    </location>
</feature>
<organism evidence="7 8">
    <name type="scientific">Zonotrichia albicollis</name>
    <name type="common">White-throated sparrow</name>
    <name type="synonym">Fringilla albicollis</name>
    <dbReference type="NCBI Taxonomy" id="44394"/>
    <lineage>
        <taxon>Eukaryota</taxon>
        <taxon>Metazoa</taxon>
        <taxon>Chordata</taxon>
        <taxon>Craniata</taxon>
        <taxon>Vertebrata</taxon>
        <taxon>Euteleostomi</taxon>
        <taxon>Archelosauria</taxon>
        <taxon>Archosauria</taxon>
        <taxon>Dinosauria</taxon>
        <taxon>Saurischia</taxon>
        <taxon>Theropoda</taxon>
        <taxon>Coelurosauria</taxon>
        <taxon>Aves</taxon>
        <taxon>Neognathae</taxon>
        <taxon>Neoaves</taxon>
        <taxon>Telluraves</taxon>
        <taxon>Australaves</taxon>
        <taxon>Passeriformes</taxon>
        <taxon>Passerellidae</taxon>
        <taxon>Zonotrichia</taxon>
    </lineage>
</organism>
<evidence type="ECO:0000256" key="2">
    <source>
        <dbReference type="ARBA" id="ARBA00004210"/>
    </source>
</evidence>
<proteinExistence type="inferred from homology"/>
<feature type="compositionally biased region" description="Low complexity" evidence="6">
    <location>
        <begin position="37"/>
        <end position="51"/>
    </location>
</feature>